<organism evidence="1 2">
    <name type="scientific">Popillia japonica</name>
    <name type="common">Japanese beetle</name>
    <dbReference type="NCBI Taxonomy" id="7064"/>
    <lineage>
        <taxon>Eukaryota</taxon>
        <taxon>Metazoa</taxon>
        <taxon>Ecdysozoa</taxon>
        <taxon>Arthropoda</taxon>
        <taxon>Hexapoda</taxon>
        <taxon>Insecta</taxon>
        <taxon>Pterygota</taxon>
        <taxon>Neoptera</taxon>
        <taxon>Endopterygota</taxon>
        <taxon>Coleoptera</taxon>
        <taxon>Polyphaga</taxon>
        <taxon>Scarabaeiformia</taxon>
        <taxon>Scarabaeidae</taxon>
        <taxon>Rutelinae</taxon>
        <taxon>Popillia</taxon>
    </lineage>
</organism>
<reference evidence="1 2" key="1">
    <citation type="journal article" date="2024" name="BMC Genomics">
        <title>De novo assembly and annotation of Popillia japonica's genome with initial clues to its potential as an invasive pest.</title>
        <authorList>
            <person name="Cucini C."/>
            <person name="Boschi S."/>
            <person name="Funari R."/>
            <person name="Cardaioli E."/>
            <person name="Iannotti N."/>
            <person name="Marturano G."/>
            <person name="Paoli F."/>
            <person name="Bruttini M."/>
            <person name="Carapelli A."/>
            <person name="Frati F."/>
            <person name="Nardi F."/>
        </authorList>
    </citation>
    <scope>NUCLEOTIDE SEQUENCE [LARGE SCALE GENOMIC DNA]</scope>
    <source>
        <strain evidence="1">DMR45628</strain>
    </source>
</reference>
<dbReference type="AlphaFoldDB" id="A0AAW1MZ47"/>
<keyword evidence="2" id="KW-1185">Reference proteome</keyword>
<evidence type="ECO:0000313" key="2">
    <source>
        <dbReference type="Proteomes" id="UP001458880"/>
    </source>
</evidence>
<evidence type="ECO:0000313" key="1">
    <source>
        <dbReference type="EMBL" id="KAK9753061.1"/>
    </source>
</evidence>
<name>A0AAW1MZ47_POPJA</name>
<dbReference type="Proteomes" id="UP001458880">
    <property type="component" value="Unassembled WGS sequence"/>
</dbReference>
<accession>A0AAW1MZ47</accession>
<evidence type="ECO:0008006" key="3">
    <source>
        <dbReference type="Google" id="ProtNLM"/>
    </source>
</evidence>
<gene>
    <name evidence="1" type="ORF">QE152_g3699</name>
</gene>
<protein>
    <recommendedName>
        <fullName evidence="3">Endonuclease/exonuclease/phosphatase domain-containing protein</fullName>
    </recommendedName>
</protein>
<proteinExistence type="predicted"/>
<dbReference type="EMBL" id="JASPKY010000015">
    <property type="protein sequence ID" value="KAK9753061.1"/>
    <property type="molecule type" value="Genomic_DNA"/>
</dbReference>
<comment type="caution">
    <text evidence="1">The sequence shown here is derived from an EMBL/GenBank/DDBJ whole genome shotgun (WGS) entry which is preliminary data.</text>
</comment>
<sequence>MTGSDHFPLECVFEGVTVKRYTSEGVTRKEVSCWSERSIQRYQENLGKVRFGEVVSIEQLLECVREAVYKKERNVKRVKGPRRKKGPRRNGAVGIAMSEWQKYFRELLDGVNVEENHGAVGIAMSEWQKYFRELLDGVNVEENQVRGVEVNVMPDEDGVSIELVREVIASLKKGKACGVDQVESEAWTWATDECIRVLAGFLDEIWRETREWLESWKYGVIVPVDKKGSRENVKSYRGVTHDPTVDLLVAGTNKQYVLSNYQLTNKNLLSTNSTTRDAEILNDD</sequence>